<reference evidence="3 4" key="1">
    <citation type="submission" date="2018-06" db="EMBL/GenBank/DDBJ databases">
        <authorList>
            <consortium name="Pathogen Informatics"/>
            <person name="Doyle S."/>
        </authorList>
    </citation>
    <scope>NUCLEOTIDE SEQUENCE [LARGE SCALE GENOMIC DNA]</scope>
    <source>
        <strain evidence="3 4">NCTC12119</strain>
    </source>
</reference>
<keyword evidence="1" id="KW-0472">Membrane</keyword>
<evidence type="ECO:0000313" key="3">
    <source>
        <dbReference type="EMBL" id="SUW65486.1"/>
    </source>
</evidence>
<feature type="chain" id="PRO_5016773147" evidence="2">
    <location>
        <begin position="24"/>
        <end position="200"/>
    </location>
</feature>
<dbReference type="AlphaFoldDB" id="A0A381CCA9"/>
<evidence type="ECO:0000256" key="2">
    <source>
        <dbReference type="SAM" id="SignalP"/>
    </source>
</evidence>
<evidence type="ECO:0000256" key="1">
    <source>
        <dbReference type="SAM" id="Phobius"/>
    </source>
</evidence>
<keyword evidence="1" id="KW-1133">Transmembrane helix</keyword>
<feature type="signal peptide" evidence="2">
    <location>
        <begin position="1"/>
        <end position="23"/>
    </location>
</feature>
<evidence type="ECO:0000313" key="4">
    <source>
        <dbReference type="Proteomes" id="UP000255528"/>
    </source>
</evidence>
<gene>
    <name evidence="3" type="ORF">NCTC12119_04036</name>
</gene>
<accession>A0A381CCA9</accession>
<dbReference type="Proteomes" id="UP000255528">
    <property type="component" value="Unassembled WGS sequence"/>
</dbReference>
<keyword evidence="2" id="KW-0732">Signal</keyword>
<proteinExistence type="predicted"/>
<organism evidence="3 4">
    <name type="scientific">Buttiauxella agrestis</name>
    <dbReference type="NCBI Taxonomy" id="82977"/>
    <lineage>
        <taxon>Bacteria</taxon>
        <taxon>Pseudomonadati</taxon>
        <taxon>Pseudomonadota</taxon>
        <taxon>Gammaproteobacteria</taxon>
        <taxon>Enterobacterales</taxon>
        <taxon>Enterobacteriaceae</taxon>
        <taxon>Buttiauxella</taxon>
    </lineage>
</organism>
<dbReference type="RefSeq" id="WP_115631110.1">
    <property type="nucleotide sequence ID" value="NZ_UIGI01000001.1"/>
</dbReference>
<feature type="transmembrane region" description="Helical" evidence="1">
    <location>
        <begin position="94"/>
        <end position="122"/>
    </location>
</feature>
<protein>
    <submittedName>
        <fullName evidence="3">Uncharacterized protein</fullName>
    </submittedName>
</protein>
<sequence length="200" mass="22048">MNKVLYLYLLLILTCTMPHVVSAQATAVEGRQPDITVPASSTHTEKLDLEESANQKLQSQNIQALNYLINDQKQQILSMQEKIDKIEDDSGLNFAVWSGILLTSVAVILTALGIVMALFSFFGYKKMINSAKDAATKISTQKASEVTEKLAPEVTESVLLKLIDQGNFDALIFDAVQKVTYRGIAFSSGDMLDDNKQEEV</sequence>
<keyword evidence="1" id="KW-0812">Transmembrane</keyword>
<name>A0A381CCA9_9ENTR</name>
<dbReference type="EMBL" id="UIGI01000001">
    <property type="protein sequence ID" value="SUW65486.1"/>
    <property type="molecule type" value="Genomic_DNA"/>
</dbReference>